<protein>
    <submittedName>
        <fullName evidence="2">Glycosyltransferase</fullName>
    </submittedName>
</protein>
<dbReference type="Pfam" id="PF00535">
    <property type="entry name" value="Glycos_transf_2"/>
    <property type="match status" value="1"/>
</dbReference>
<name>A0A494YB66_9BURK</name>
<reference evidence="2 3" key="1">
    <citation type="submission" date="2018-10" db="EMBL/GenBank/DDBJ databases">
        <title>Robbsia sp. DHC34, isolated from soil.</title>
        <authorList>
            <person name="Gao Z.-H."/>
            <person name="Qiu L.-H."/>
        </authorList>
    </citation>
    <scope>NUCLEOTIDE SEQUENCE [LARGE SCALE GENOMIC DNA]</scope>
    <source>
        <strain evidence="2 3">DHC34</strain>
    </source>
</reference>
<proteinExistence type="predicted"/>
<accession>A0A494YB66</accession>
<keyword evidence="3" id="KW-1185">Reference proteome</keyword>
<dbReference type="Proteomes" id="UP000270342">
    <property type="component" value="Unassembled WGS sequence"/>
</dbReference>
<dbReference type="AlphaFoldDB" id="A0A494YB66"/>
<dbReference type="InterPro" id="IPR029044">
    <property type="entry name" value="Nucleotide-diphossugar_trans"/>
</dbReference>
<dbReference type="GO" id="GO:0016740">
    <property type="term" value="F:transferase activity"/>
    <property type="evidence" value="ECO:0007669"/>
    <property type="project" value="UniProtKB-KW"/>
</dbReference>
<dbReference type="Gene3D" id="3.90.550.10">
    <property type="entry name" value="Spore Coat Polysaccharide Biosynthesis Protein SpsA, Chain A"/>
    <property type="match status" value="1"/>
</dbReference>
<dbReference type="PANTHER" id="PTHR43179">
    <property type="entry name" value="RHAMNOSYLTRANSFERASE WBBL"/>
    <property type="match status" value="1"/>
</dbReference>
<evidence type="ECO:0000259" key="1">
    <source>
        <dbReference type="Pfam" id="PF00535"/>
    </source>
</evidence>
<organism evidence="2 3">
    <name type="scientific">Pararobbsia silviterrae</name>
    <dbReference type="NCBI Taxonomy" id="1792498"/>
    <lineage>
        <taxon>Bacteria</taxon>
        <taxon>Pseudomonadati</taxon>
        <taxon>Pseudomonadota</taxon>
        <taxon>Betaproteobacteria</taxon>
        <taxon>Burkholderiales</taxon>
        <taxon>Burkholderiaceae</taxon>
        <taxon>Pararobbsia</taxon>
    </lineage>
</organism>
<evidence type="ECO:0000313" key="3">
    <source>
        <dbReference type="Proteomes" id="UP000270342"/>
    </source>
</evidence>
<dbReference type="PANTHER" id="PTHR43179:SF10">
    <property type="entry name" value="GLYCOSYL TRANSFERASE"/>
    <property type="match status" value="1"/>
</dbReference>
<keyword evidence="2" id="KW-0808">Transferase</keyword>
<dbReference type="EMBL" id="RBZU01000001">
    <property type="protein sequence ID" value="RKP59415.1"/>
    <property type="molecule type" value="Genomic_DNA"/>
</dbReference>
<comment type="caution">
    <text evidence="2">The sequence shown here is derived from an EMBL/GenBank/DDBJ whole genome shotgun (WGS) entry which is preliminary data.</text>
</comment>
<gene>
    <name evidence="2" type="ORF">D7S86_03955</name>
</gene>
<sequence>MSSAATPSPASSASPAPVLTVSVVTYRPDRALLERTFRSLVSAYARARETAGVRQGVSQGGLRVVLIDNGDDLTPDLYDTLAHAASVDLVVLRGHGNVGYGAGHNLALPYADGAFHLVLNPDVELGADTLTRAFAFFERHADIGLIAPRVVGDHGQIEYLCRREPSVLTLFVRGFLPRRLRAPFAARLARYEMRDRIGPRGELLGDASDMLEPPIISGCFMLFRTAVLKQVGGFDPRYFLYFEDYDLSLRVGTVTRIAYVPDVEIVHSGGGAAKKGRAHIKMFVASAFRFFSRFGWRWI</sequence>
<dbReference type="InterPro" id="IPR001173">
    <property type="entry name" value="Glyco_trans_2-like"/>
</dbReference>
<evidence type="ECO:0000313" key="2">
    <source>
        <dbReference type="EMBL" id="RKP59415.1"/>
    </source>
</evidence>
<dbReference type="OrthoDB" id="9771846at2"/>
<feature type="domain" description="Glycosyltransferase 2-like" evidence="1">
    <location>
        <begin position="23"/>
        <end position="231"/>
    </location>
</feature>
<dbReference type="SUPFAM" id="SSF53448">
    <property type="entry name" value="Nucleotide-diphospho-sugar transferases"/>
    <property type="match status" value="1"/>
</dbReference>